<dbReference type="Proteomes" id="UP000001067">
    <property type="component" value="Unassembled WGS sequence"/>
</dbReference>
<keyword evidence="2" id="KW-1185">Reference proteome</keyword>
<protein>
    <submittedName>
        <fullName evidence="1">Uncharacterized protein</fullName>
    </submittedName>
</protein>
<organism evidence="2">
    <name type="scientific">Pyrenophora teres f. teres (strain 0-1)</name>
    <name type="common">Barley net blotch fungus</name>
    <name type="synonym">Drechslera teres f. teres</name>
    <dbReference type="NCBI Taxonomy" id="861557"/>
    <lineage>
        <taxon>Eukaryota</taxon>
        <taxon>Fungi</taxon>
        <taxon>Dikarya</taxon>
        <taxon>Ascomycota</taxon>
        <taxon>Pezizomycotina</taxon>
        <taxon>Dothideomycetes</taxon>
        <taxon>Pleosporomycetidae</taxon>
        <taxon>Pleosporales</taxon>
        <taxon>Pleosporineae</taxon>
        <taxon>Pleosporaceae</taxon>
        <taxon>Pyrenophora</taxon>
    </lineage>
</organism>
<dbReference type="HOGENOM" id="CLU_2711738_0_0_1"/>
<sequence>VSDSVLQSVNPGVDNGFTSSYTVFGEGFEKALWVEGRPKDLDFAKMFFNMCEGLLEQGLVKPVRPTVNLGGRD</sequence>
<dbReference type="EMBL" id="GL538170">
    <property type="protein sequence ID" value="EFQ84914.1"/>
    <property type="molecule type" value="Genomic_DNA"/>
</dbReference>
<dbReference type="KEGG" id="pte:PTT_20309"/>
<reference evidence="1 2" key="1">
    <citation type="journal article" date="2010" name="Genome Biol.">
        <title>A first genome assembly of the barley fungal pathogen Pyrenophora teres f. teres.</title>
        <authorList>
            <person name="Ellwood S.R."/>
            <person name="Liu Z."/>
            <person name="Syme R.A."/>
            <person name="Lai Z."/>
            <person name="Hane J.K."/>
            <person name="Keiper F."/>
            <person name="Moffat C.S."/>
            <person name="Oliver R.P."/>
            <person name="Friesen T.L."/>
        </authorList>
    </citation>
    <scope>NUCLEOTIDE SEQUENCE [LARGE SCALE GENOMIC DNA]</scope>
    <source>
        <strain evidence="1 2">0-1</strain>
    </source>
</reference>
<evidence type="ECO:0000313" key="1">
    <source>
        <dbReference type="EMBL" id="EFQ84914.1"/>
    </source>
</evidence>
<accession>E3SAT5</accession>
<evidence type="ECO:0000313" key="2">
    <source>
        <dbReference type="Proteomes" id="UP000001067"/>
    </source>
</evidence>
<feature type="non-terminal residue" evidence="1">
    <location>
        <position position="1"/>
    </location>
</feature>
<proteinExistence type="predicted"/>
<name>E3SAT5_PYRTT</name>
<dbReference type="AlphaFoldDB" id="E3SAT5"/>
<dbReference type="Gene3D" id="3.40.50.720">
    <property type="entry name" value="NAD(P)-binding Rossmann-like Domain"/>
    <property type="match status" value="1"/>
</dbReference>
<dbReference type="Gene3D" id="3.90.180.10">
    <property type="entry name" value="Medium-chain alcohol dehydrogenases, catalytic domain"/>
    <property type="match status" value="1"/>
</dbReference>
<gene>
    <name evidence="1" type="ORF">PTT_20309</name>
</gene>